<proteinExistence type="predicted"/>
<accession>A0A1H3XRE6</accession>
<dbReference type="AlphaFoldDB" id="A0A1H3XRE6"/>
<keyword evidence="2" id="KW-1185">Reference proteome</keyword>
<protein>
    <submittedName>
        <fullName evidence="1">Uncharacterized protein</fullName>
    </submittedName>
</protein>
<dbReference type="EMBL" id="FNQP01000003">
    <property type="protein sequence ID" value="SEA01154.1"/>
    <property type="molecule type" value="Genomic_DNA"/>
</dbReference>
<dbReference type="STRING" id="525918.SAMN05660964_00761"/>
<gene>
    <name evidence="1" type="ORF">SAMN05660964_00761</name>
</gene>
<name>A0A1H3XRE6_9GAMM</name>
<dbReference type="Proteomes" id="UP000199397">
    <property type="component" value="Unassembled WGS sequence"/>
</dbReference>
<organism evidence="1 2">
    <name type="scientific">Thiothrix caldifontis</name>
    <dbReference type="NCBI Taxonomy" id="525918"/>
    <lineage>
        <taxon>Bacteria</taxon>
        <taxon>Pseudomonadati</taxon>
        <taxon>Pseudomonadota</taxon>
        <taxon>Gammaproteobacteria</taxon>
        <taxon>Thiotrichales</taxon>
        <taxon>Thiotrichaceae</taxon>
        <taxon>Thiothrix</taxon>
    </lineage>
</organism>
<sequence>MTYWLNVRDGDTIESEENDLSATCKLTDTLDKVCLELGVRAVSEFVDGTEMSMEYEDEFDVPDDDVLYEEGKRSYPLDEMHWCEANSGLDTFRALQASLSESPENFGFDLDDIDMLAAELDEIIELLEEAASQGRTFHLELLG</sequence>
<evidence type="ECO:0000313" key="2">
    <source>
        <dbReference type="Proteomes" id="UP000199397"/>
    </source>
</evidence>
<reference evidence="1 2" key="1">
    <citation type="submission" date="2016-10" db="EMBL/GenBank/DDBJ databases">
        <authorList>
            <person name="de Groot N.N."/>
        </authorList>
    </citation>
    <scope>NUCLEOTIDE SEQUENCE [LARGE SCALE GENOMIC DNA]</scope>
    <source>
        <strain evidence="1 2">DSM 21228</strain>
    </source>
</reference>
<evidence type="ECO:0000313" key="1">
    <source>
        <dbReference type="EMBL" id="SEA01154.1"/>
    </source>
</evidence>